<gene>
    <name evidence="2" type="ORF">HG535_0E01950</name>
</gene>
<evidence type="ECO:0000313" key="3">
    <source>
        <dbReference type="Proteomes" id="UP000509704"/>
    </source>
</evidence>
<feature type="compositionally biased region" description="Low complexity" evidence="1">
    <location>
        <begin position="449"/>
        <end position="499"/>
    </location>
</feature>
<dbReference type="EMBL" id="CP058608">
    <property type="protein sequence ID" value="QLG73111.1"/>
    <property type="molecule type" value="Genomic_DNA"/>
</dbReference>
<feature type="compositionally biased region" description="Polar residues" evidence="1">
    <location>
        <begin position="1226"/>
        <end position="1240"/>
    </location>
</feature>
<feature type="region of interest" description="Disordered" evidence="1">
    <location>
        <begin position="1226"/>
        <end position="1260"/>
    </location>
</feature>
<keyword evidence="3" id="KW-1185">Reference proteome</keyword>
<proteinExistence type="predicted"/>
<dbReference type="PANTHER" id="PTHR21575:SF12">
    <property type="entry name" value="PROTEIN HID1"/>
    <property type="match status" value="1"/>
</dbReference>
<dbReference type="RefSeq" id="XP_037144838.1">
    <property type="nucleotide sequence ID" value="XM_037288943.1"/>
</dbReference>
<organism evidence="2 3">
    <name type="scientific">Zygotorulaspora mrakii</name>
    <name type="common">Zygosaccharomyces mrakii</name>
    <dbReference type="NCBI Taxonomy" id="42260"/>
    <lineage>
        <taxon>Eukaryota</taxon>
        <taxon>Fungi</taxon>
        <taxon>Dikarya</taxon>
        <taxon>Ascomycota</taxon>
        <taxon>Saccharomycotina</taxon>
        <taxon>Saccharomycetes</taxon>
        <taxon>Saccharomycetales</taxon>
        <taxon>Saccharomycetaceae</taxon>
        <taxon>Zygotorulaspora</taxon>
    </lineage>
</organism>
<feature type="region of interest" description="Disordered" evidence="1">
    <location>
        <begin position="426"/>
        <end position="507"/>
    </location>
</feature>
<sequence>MGNTDSKLNVLYRDHVFKLARPDVELIYNPNEKVDKSTHNVIPLFNSDLTLERLSSLYLGGSKKTDNDQIFAPFYLDFISAGNSLTMELFNKLITHQELRFIYNVNPTNFCNLLRFTALKIYLLSCCLDTESNANLEQQLVQLLVCTRILTKIIPIYLEKRGNVDIFWTRDATHIFGDLVASSSNDGNSPVQPLPPLGSLLVKACIKLLFVEGFTITSMGSPGSMTALLWENGVSTQDCSYHNQTPKVDANRLEIVNLLLALCSSDLYRTNSLILGPKKSNKASCNNFLYFLSKLSPEYDVICLTASIINLTCRYCSNYHEENTLPYNNLGFKNSQQQQLASLRLSLVHSSLQLLNLLCFNSWDQKQMLDFALSLKLVQLDNNDLPSNIALSFLATLTREIDFKLILSSFARIFKLPIDLAVEQESNPLSFPSRKPSSASGNDSNNHTSSGAHNNDNHNNNSNNHNASNGNNYGANNHSTGHSVTNSSHNHNTSNQPTNDKSNNSMALPQVPPLLSEVLIFFTNLIQENKLFENYIADKFANKIVIFSVYYIIFYEDNPQLSATLIPLCYNLALLLTSKKLVLSKMLETFTPNYYTNKLPNFFKLSTGSITNITYRDFTIIHLCNTAISNARDNVQPRPWLFEIIYNLIPISSTLKDEELAQTSSKKHPKNLVNGGLSYNASMSILNLLSKLTIKSYLTVYASNMNDLPKPCYLISPGFKLDTIALILRAMSTYIILYFNEARNLLFALCRHQRVLFQVRDTIETITKALQGRGDIEGVKIQLRDYFEYSMNPRSTANEVNFVRKGYNPTGKQELTTQNIVFDKSKNTAYQTECSVDDFQDGLDDVNEIASQGDASDLESLNLELTKTHSNLGKTLEMVEQADLSRNILMSNREIFFKTRPKWPIGITIKSKVKKNSKLSLSDSWTGAHSLSLLMRITKIMLRRFPSITTITTTEYYNIIAEMGTFKDKFDLVINPTLPLYIRVLKEIEPLKLDLSIKNETYQQWLYMLIWADTFTTHSGFYSISNSFANLGTISDINNVLNLPSSSANDNIAECNTPTAPNLERWNSNGSGLSRTNSNGSSLMGYFASQNNDFVPNSPLDTTTVRHVSSPKLKNARNKTNNVDSGHSFFNFSWTGFNKNDHYSPINEQGQYKSSSSQSNGHRAYIFTLDTGILKPNTWAGTNVKLFDIRKEEKEEFSFLDMTSSLLKRFRIGSNVSVNSLESITTSANHSSGNPNGVNNTTSPLTPTTSSPRLQRDRATSNFALFATPKQL</sequence>
<dbReference type="Proteomes" id="UP000509704">
    <property type="component" value="Chromosome 5"/>
</dbReference>
<dbReference type="OrthoDB" id="432953at2759"/>
<dbReference type="KEGG" id="zmk:HG535_0E01950"/>
<reference evidence="2 3" key="1">
    <citation type="submission" date="2020-07" db="EMBL/GenBank/DDBJ databases">
        <title>The yeast mating-type switching endonuclease HO is a domesticated member of an unorthodox homing genetic element family.</title>
        <authorList>
            <person name="Coughlan A.Y."/>
            <person name="Lombardi L."/>
            <person name="Braun-Galleani S."/>
            <person name="Martos A.R."/>
            <person name="Galeote V."/>
            <person name="Bigey F."/>
            <person name="Dequin S."/>
            <person name="Byrne K.P."/>
            <person name="Wolfe K.H."/>
        </authorList>
    </citation>
    <scope>NUCLEOTIDE SEQUENCE [LARGE SCALE GENOMIC DNA]</scope>
    <source>
        <strain evidence="2 3">NRRL Y-6702</strain>
    </source>
</reference>
<feature type="compositionally biased region" description="Polar residues" evidence="1">
    <location>
        <begin position="426"/>
        <end position="448"/>
    </location>
</feature>
<dbReference type="GeneID" id="59236853"/>
<dbReference type="GO" id="GO:0016020">
    <property type="term" value="C:membrane"/>
    <property type="evidence" value="ECO:0007669"/>
    <property type="project" value="TreeGrafter"/>
</dbReference>
<dbReference type="AlphaFoldDB" id="A0A7H9B375"/>
<dbReference type="GO" id="GO:0000138">
    <property type="term" value="C:Golgi trans cisterna"/>
    <property type="evidence" value="ECO:0007669"/>
    <property type="project" value="TreeGrafter"/>
</dbReference>
<evidence type="ECO:0000256" key="1">
    <source>
        <dbReference type="SAM" id="MobiDB-lite"/>
    </source>
</evidence>
<dbReference type="PANTHER" id="PTHR21575">
    <property type="entry name" value="PROTEIN HID1"/>
    <property type="match status" value="1"/>
</dbReference>
<dbReference type="GO" id="GO:0005797">
    <property type="term" value="C:Golgi medial cisterna"/>
    <property type="evidence" value="ECO:0007669"/>
    <property type="project" value="TreeGrafter"/>
</dbReference>
<name>A0A7H9B375_ZYGMR</name>
<feature type="compositionally biased region" description="Low complexity" evidence="1">
    <location>
        <begin position="1241"/>
        <end position="1252"/>
    </location>
</feature>
<accession>A0A7H9B375</accession>
<evidence type="ECO:0000313" key="2">
    <source>
        <dbReference type="EMBL" id="QLG73111.1"/>
    </source>
</evidence>
<protein>
    <submittedName>
        <fullName evidence="2">Uncharacterized protein</fullName>
    </submittedName>
</protein>
<dbReference type="InterPro" id="IPR026705">
    <property type="entry name" value="Hid-1/Ecm30"/>
</dbReference>
<dbReference type="Pfam" id="PF12722">
    <property type="entry name" value="Hid1"/>
    <property type="match status" value="2"/>
</dbReference>